<evidence type="ECO:0000313" key="6">
    <source>
        <dbReference type="Proteomes" id="UP000515788"/>
    </source>
</evidence>
<evidence type="ECO:0000256" key="2">
    <source>
        <dbReference type="ARBA" id="ARBA00007560"/>
    </source>
</evidence>
<gene>
    <name evidence="5" type="ORF">HG536_0F01910</name>
</gene>
<dbReference type="Proteomes" id="UP000515788">
    <property type="component" value="Chromosome 6"/>
</dbReference>
<feature type="region of interest" description="Disordered" evidence="4">
    <location>
        <begin position="368"/>
        <end position="433"/>
    </location>
</feature>
<keyword evidence="3" id="KW-0539">Nucleus</keyword>
<dbReference type="Pfam" id="PF03985">
    <property type="entry name" value="Paf1"/>
    <property type="match status" value="1"/>
</dbReference>
<comment type="similarity">
    <text evidence="2">Belongs to the PAF1 family.</text>
</comment>
<dbReference type="GeneID" id="59327081"/>
<dbReference type="GO" id="GO:0000993">
    <property type="term" value="F:RNA polymerase II complex binding"/>
    <property type="evidence" value="ECO:0007669"/>
    <property type="project" value="TreeGrafter"/>
</dbReference>
<protein>
    <submittedName>
        <fullName evidence="5">Uncharacterized protein</fullName>
    </submittedName>
</protein>
<evidence type="ECO:0000256" key="3">
    <source>
        <dbReference type="ARBA" id="ARBA00023242"/>
    </source>
</evidence>
<feature type="compositionally biased region" description="Basic and acidic residues" evidence="4">
    <location>
        <begin position="406"/>
        <end position="433"/>
    </location>
</feature>
<name>A0A7G3ZK30_9SACH</name>
<reference evidence="5 6" key="1">
    <citation type="submission" date="2020-06" db="EMBL/GenBank/DDBJ databases">
        <title>The yeast mating-type switching endonuclease HO is a domesticated member of an unorthodox homing genetic element family.</title>
        <authorList>
            <person name="Coughlan A.Y."/>
            <person name="Lombardi L."/>
            <person name="Braun-Galleani S."/>
            <person name="Martos A.R."/>
            <person name="Galeote V."/>
            <person name="Bigey F."/>
            <person name="Dequin S."/>
            <person name="Byrne K.P."/>
            <person name="Wolfe K.H."/>
        </authorList>
    </citation>
    <scope>NUCLEOTIDE SEQUENCE [LARGE SCALE GENOMIC DNA]</scope>
    <source>
        <strain evidence="5 6">CBS764</strain>
    </source>
</reference>
<evidence type="ECO:0000256" key="1">
    <source>
        <dbReference type="ARBA" id="ARBA00004123"/>
    </source>
</evidence>
<sequence length="433" mass="49446">MSKKQEYIAKIKYQNNLPPPLLPPKLLKYKVNDGEEPDSAELITSLYSKTSVTPLVKLNNDLGMPLDLMQVPGLLNNMDTKYLYELDGVKLAQQDRVLLRAPGADRIPKTDMSKVTFLRRTEYISTAITSHGHGEEKKKRPASQLDESEESLSAPQIVEKVESGFDAMTKDLSQLQHPVKKKVHAVKTWNLLPDTASMDQSYFTLKLVGSAALHSSEKQKLALSTAIFRPVELEEDEWISMYATDPKHSDVLSKNMEKKIDDNLQDEENEGKIYKFKRLRDFDMKQIPRQGHAGDFGELALVLNDEKGIAYYRPLRSRIELRRRRVNDVIKPLVREHNIDQINVTLRNPTPQEANVRDRLRMKFDPIDFANVDEEEEERERETDNQESSAPAAQEPPSQEPQATQDSKEPDSLAEDPEKQDAKETEQAKEIQA</sequence>
<comment type="subcellular location">
    <subcellularLocation>
        <location evidence="1">Nucleus</location>
    </subcellularLocation>
</comment>
<organism evidence="5 6">
    <name type="scientific">Torulaspora globosa</name>
    <dbReference type="NCBI Taxonomy" id="48254"/>
    <lineage>
        <taxon>Eukaryota</taxon>
        <taxon>Fungi</taxon>
        <taxon>Dikarya</taxon>
        <taxon>Ascomycota</taxon>
        <taxon>Saccharomycotina</taxon>
        <taxon>Saccharomycetes</taxon>
        <taxon>Saccharomycetales</taxon>
        <taxon>Saccharomycetaceae</taxon>
        <taxon>Torulaspora</taxon>
    </lineage>
</organism>
<evidence type="ECO:0000256" key="4">
    <source>
        <dbReference type="SAM" id="MobiDB-lite"/>
    </source>
</evidence>
<dbReference type="PANTHER" id="PTHR23188">
    <property type="entry name" value="RNA POLYMERASE II-ASSOCIATED FACTOR 1 HOMOLOG"/>
    <property type="match status" value="1"/>
</dbReference>
<dbReference type="GO" id="GO:0016593">
    <property type="term" value="C:Cdc73/Paf1 complex"/>
    <property type="evidence" value="ECO:0007669"/>
    <property type="project" value="InterPro"/>
</dbReference>
<accession>A0A7G3ZK30</accession>
<dbReference type="PANTHER" id="PTHR23188:SF12">
    <property type="entry name" value="RNA POLYMERASE II-ASSOCIATED FACTOR 1 HOMOLOG"/>
    <property type="match status" value="1"/>
</dbReference>
<dbReference type="GO" id="GO:0003682">
    <property type="term" value="F:chromatin binding"/>
    <property type="evidence" value="ECO:0007669"/>
    <property type="project" value="TreeGrafter"/>
</dbReference>
<dbReference type="KEGG" id="tgb:HG536_0F01910"/>
<feature type="compositionally biased region" description="Low complexity" evidence="4">
    <location>
        <begin position="386"/>
        <end position="403"/>
    </location>
</feature>
<dbReference type="RefSeq" id="XP_037140540.1">
    <property type="nucleotide sequence ID" value="XM_037284644.1"/>
</dbReference>
<keyword evidence="6" id="KW-1185">Reference proteome</keyword>
<feature type="region of interest" description="Disordered" evidence="4">
    <location>
        <begin position="128"/>
        <end position="153"/>
    </location>
</feature>
<evidence type="ECO:0000313" key="5">
    <source>
        <dbReference type="EMBL" id="QLL33866.1"/>
    </source>
</evidence>
<dbReference type="InterPro" id="IPR007133">
    <property type="entry name" value="RNA_pol_II-assoc_Paf1"/>
</dbReference>
<dbReference type="AlphaFoldDB" id="A0A7G3ZK30"/>
<dbReference type="OrthoDB" id="10260285at2759"/>
<dbReference type="EMBL" id="CP059251">
    <property type="protein sequence ID" value="QLL33866.1"/>
    <property type="molecule type" value="Genomic_DNA"/>
</dbReference>
<dbReference type="GO" id="GO:0006368">
    <property type="term" value="P:transcription elongation by RNA polymerase II"/>
    <property type="evidence" value="ECO:0007669"/>
    <property type="project" value="InterPro"/>
</dbReference>
<proteinExistence type="inferred from homology"/>